<gene>
    <name evidence="1" type="ordered locus">DKAM_0537</name>
    <name evidence="2" type="ordered locus">DKAM_0576</name>
</gene>
<dbReference type="STRING" id="490899.DKAM_0537"/>
<evidence type="ECO:0000313" key="1">
    <source>
        <dbReference type="EMBL" id="ACL10863.1"/>
    </source>
</evidence>
<dbReference type="EMBL" id="CP001140">
    <property type="protein sequence ID" value="ACL10863.1"/>
    <property type="molecule type" value="Genomic_DNA"/>
</dbReference>
<proteinExistence type="predicted"/>
<dbReference type="AlphaFoldDB" id="B8D432"/>
<protein>
    <submittedName>
        <fullName evidence="1">Uncharacterized protein</fullName>
    </submittedName>
</protein>
<dbReference type="KEGG" id="dka:DKAM_0537"/>
<evidence type="ECO:0000313" key="3">
    <source>
        <dbReference type="Proteomes" id="UP000006903"/>
    </source>
</evidence>
<accession>B8D432</accession>
<name>B8D432_DESA1</name>
<dbReference type="KEGG" id="dka:DKAM_0576"/>
<reference evidence="1 3" key="1">
    <citation type="journal article" date="2009" name="J. Bacteriol.">
        <title>Complete genome sequence of the anaerobic, protein-degrading hyperthermophilic crenarchaeon Desulfurococcus kamchatkensis.</title>
        <authorList>
            <person name="Ravin N.V."/>
            <person name="Mardanov A.V."/>
            <person name="Beletsky A.V."/>
            <person name="Kublanov I.V."/>
            <person name="Kolganova T.V."/>
            <person name="Lebedinsky A.V."/>
            <person name="Chernyh N.A."/>
            <person name="Bonch-Osmolovskaya E.A."/>
            <person name="Skryabin K.G."/>
        </authorList>
    </citation>
    <scope>NUCLEOTIDE SEQUENCE [LARGE SCALE GENOMIC DNA]</scope>
    <source>
        <strain evidence="1">1221n</strain>
        <strain evidence="3">DSM 18924 / JCM 16383 / VKM B-2413 / 1221n</strain>
    </source>
</reference>
<sequence length="41" mass="4319">MDMDPSLGDGVLLRAWIDLDESPVPLGSAAAHEPVERAGET</sequence>
<dbReference type="HOGENOM" id="CLU_3263631_0_0_2"/>
<evidence type="ECO:0000313" key="2">
    <source>
        <dbReference type="EMBL" id="ACL10902.1"/>
    </source>
</evidence>
<dbReference type="Proteomes" id="UP000006903">
    <property type="component" value="Chromosome"/>
</dbReference>
<dbReference type="EMBL" id="CP001140">
    <property type="protein sequence ID" value="ACL10902.1"/>
    <property type="molecule type" value="Genomic_DNA"/>
</dbReference>
<organism evidence="1 3">
    <name type="scientific">Desulfurococcus amylolyticus (strain DSM 18924 / JCM 16383 / VKM B-2413 / 1221n)</name>
    <name type="common">Desulfurococcus kamchatkensis</name>
    <dbReference type="NCBI Taxonomy" id="490899"/>
    <lineage>
        <taxon>Archaea</taxon>
        <taxon>Thermoproteota</taxon>
        <taxon>Thermoprotei</taxon>
        <taxon>Desulfurococcales</taxon>
        <taxon>Desulfurococcaceae</taxon>
        <taxon>Desulfurococcus</taxon>
    </lineage>
</organism>